<dbReference type="EC" id="2.7.13.3" evidence="2"/>
<evidence type="ECO:0000256" key="3">
    <source>
        <dbReference type="ARBA" id="ARBA00022553"/>
    </source>
</evidence>
<dbReference type="Pfam" id="PF02518">
    <property type="entry name" value="HATPase_c"/>
    <property type="match status" value="1"/>
</dbReference>
<dbReference type="PANTHER" id="PTHR43711:SF31">
    <property type="entry name" value="HISTIDINE KINASE"/>
    <property type="match status" value="1"/>
</dbReference>
<reference evidence="9 10" key="1">
    <citation type="submission" date="2017-03" db="EMBL/GenBank/DDBJ databases">
        <authorList>
            <person name="Afonso C.L."/>
            <person name="Miller P.J."/>
            <person name="Scott M.A."/>
            <person name="Spackman E."/>
            <person name="Goraichik I."/>
            <person name="Dimitrov K.M."/>
            <person name="Suarez D.L."/>
            <person name="Swayne D.E."/>
        </authorList>
    </citation>
    <scope>NUCLEOTIDE SEQUENCE [LARGE SCALE GENOMIC DNA]</scope>
    <source>
        <strain evidence="9">PRJEB14757</strain>
    </source>
</reference>
<accession>A0A1W1HFM2</accession>
<evidence type="ECO:0000313" key="10">
    <source>
        <dbReference type="Proteomes" id="UP000191931"/>
    </source>
</evidence>
<evidence type="ECO:0000256" key="6">
    <source>
        <dbReference type="ARBA" id="ARBA00023012"/>
    </source>
</evidence>
<dbReference type="Proteomes" id="UP000191931">
    <property type="component" value="Unassembled WGS sequence"/>
</dbReference>
<dbReference type="SUPFAM" id="SSF55874">
    <property type="entry name" value="ATPase domain of HSP90 chaperone/DNA topoisomerase II/histidine kinase"/>
    <property type="match status" value="1"/>
</dbReference>
<proteinExistence type="predicted"/>
<dbReference type="InterPro" id="IPR005467">
    <property type="entry name" value="His_kinase_dom"/>
</dbReference>
<dbReference type="PRINTS" id="PR00344">
    <property type="entry name" value="BCTRLSENSOR"/>
</dbReference>
<evidence type="ECO:0000313" key="9">
    <source>
        <dbReference type="EMBL" id="SLM31311.1"/>
    </source>
</evidence>
<dbReference type="PANTHER" id="PTHR43711">
    <property type="entry name" value="TWO-COMPONENT HISTIDINE KINASE"/>
    <property type="match status" value="1"/>
</dbReference>
<dbReference type="InterPro" id="IPR050736">
    <property type="entry name" value="Sensor_HK_Regulatory"/>
</dbReference>
<feature type="transmembrane region" description="Helical" evidence="7">
    <location>
        <begin position="296"/>
        <end position="320"/>
    </location>
</feature>
<keyword evidence="7" id="KW-0812">Transmembrane</keyword>
<gene>
    <name evidence="9" type="ORF">MTBBW1_300042</name>
</gene>
<dbReference type="Gene3D" id="1.10.287.130">
    <property type="match status" value="1"/>
</dbReference>
<sequence length="562" mass="63146">MQQGNISSNRSIIFFWVLLVIPTIIIATAAFNLLEHEQERINQSALAALTDGTYSIAGTIHTTVSGIQKNLTRSLVEIHHDQIEKTLTLWKETNPLIRNIFILSENKGLIYPFKGDNILKSTNEEQRFIKRYDSLFSGQTKWVWKSDRIYQPGDNTLLDFASPEPFESKSSGNSGWIPWFSENRLFILGWVKSEITEEITLPGNRDSKKNEPLIYGVELELMTLLSGLITALPTWKHQNAAYTIQNGSSEILHQAGSFPVSKNSTPHIIQPISPLLPYWQIAAYLDEKSVESRTSFMVISVMLLSVFLISILSGAGLITWQAITHRRDALQKTSFVSSVSHELKTPLTSIRMYAELLQSGRVNSTDKKAGYLAVIVDESQRLTRLVNNILDFGRLEQGRKTYNKTDFDLGQLILNIVKTHNIRLQEAGMVSEISIPDYPLPVKTDRDALEQIILNIVDNAVKYASSGVRISFSIKLHEQNIDKRESSYYTLSICDSGPGIPKIHRKKIFDKFHRVDDSLTSRKPGSGLGLSIARKMARDLGGDLLLVSPPSGGCCFNIKIRL</sequence>
<dbReference type="Gene3D" id="3.30.565.10">
    <property type="entry name" value="Histidine kinase-like ATPase, C-terminal domain"/>
    <property type="match status" value="1"/>
</dbReference>
<keyword evidence="5 9" id="KW-0418">Kinase</keyword>
<feature type="domain" description="Histidine kinase" evidence="8">
    <location>
        <begin position="338"/>
        <end position="562"/>
    </location>
</feature>
<feature type="transmembrane region" description="Helical" evidence="7">
    <location>
        <begin position="12"/>
        <end position="34"/>
    </location>
</feature>
<dbReference type="FunFam" id="1.10.287.130:FF:000001">
    <property type="entry name" value="Two-component sensor histidine kinase"/>
    <property type="match status" value="1"/>
</dbReference>
<keyword evidence="7" id="KW-0472">Membrane</keyword>
<dbReference type="CDD" id="cd00082">
    <property type="entry name" value="HisKA"/>
    <property type="match status" value="1"/>
</dbReference>
<dbReference type="Pfam" id="PF00512">
    <property type="entry name" value="HisKA"/>
    <property type="match status" value="1"/>
</dbReference>
<comment type="catalytic activity">
    <reaction evidence="1">
        <text>ATP + protein L-histidine = ADP + protein N-phospho-L-histidine.</text>
        <dbReference type="EC" id="2.7.13.3"/>
    </reaction>
</comment>
<dbReference type="InterPro" id="IPR003661">
    <property type="entry name" value="HisK_dim/P_dom"/>
</dbReference>
<keyword evidence="7" id="KW-1133">Transmembrane helix</keyword>
<name>A0A1W1HFM2_9BACT</name>
<evidence type="ECO:0000256" key="4">
    <source>
        <dbReference type="ARBA" id="ARBA00022679"/>
    </source>
</evidence>
<dbReference type="EMBL" id="FWEV01000224">
    <property type="protein sequence ID" value="SLM31311.1"/>
    <property type="molecule type" value="Genomic_DNA"/>
</dbReference>
<dbReference type="SUPFAM" id="SSF47384">
    <property type="entry name" value="Homodimeric domain of signal transducing histidine kinase"/>
    <property type="match status" value="1"/>
</dbReference>
<evidence type="ECO:0000256" key="1">
    <source>
        <dbReference type="ARBA" id="ARBA00000085"/>
    </source>
</evidence>
<dbReference type="InterPro" id="IPR004358">
    <property type="entry name" value="Sig_transdc_His_kin-like_C"/>
</dbReference>
<dbReference type="AlphaFoldDB" id="A0A1W1HFM2"/>
<keyword evidence="3" id="KW-0597">Phosphoprotein</keyword>
<dbReference type="GO" id="GO:0000155">
    <property type="term" value="F:phosphorelay sensor kinase activity"/>
    <property type="evidence" value="ECO:0007669"/>
    <property type="project" value="InterPro"/>
</dbReference>
<evidence type="ECO:0000256" key="7">
    <source>
        <dbReference type="SAM" id="Phobius"/>
    </source>
</evidence>
<dbReference type="STRING" id="1246637.MTBBW1_300042"/>
<dbReference type="InterPro" id="IPR036890">
    <property type="entry name" value="HATPase_C_sf"/>
</dbReference>
<dbReference type="PROSITE" id="PS50109">
    <property type="entry name" value="HIS_KIN"/>
    <property type="match status" value="1"/>
</dbReference>
<organism evidence="9 10">
    <name type="scientific">Desulfamplus magnetovallimortis</name>
    <dbReference type="NCBI Taxonomy" id="1246637"/>
    <lineage>
        <taxon>Bacteria</taxon>
        <taxon>Pseudomonadati</taxon>
        <taxon>Thermodesulfobacteriota</taxon>
        <taxon>Desulfobacteria</taxon>
        <taxon>Desulfobacterales</taxon>
        <taxon>Desulfobacteraceae</taxon>
        <taxon>Desulfamplus</taxon>
    </lineage>
</organism>
<dbReference type="InterPro" id="IPR036097">
    <property type="entry name" value="HisK_dim/P_sf"/>
</dbReference>
<dbReference type="SMART" id="SM00388">
    <property type="entry name" value="HisKA"/>
    <property type="match status" value="1"/>
</dbReference>
<evidence type="ECO:0000259" key="8">
    <source>
        <dbReference type="PROSITE" id="PS50109"/>
    </source>
</evidence>
<dbReference type="SMART" id="SM00387">
    <property type="entry name" value="HATPase_c"/>
    <property type="match status" value="1"/>
</dbReference>
<dbReference type="InterPro" id="IPR003594">
    <property type="entry name" value="HATPase_dom"/>
</dbReference>
<protein>
    <recommendedName>
        <fullName evidence="2">histidine kinase</fullName>
        <ecNumber evidence="2">2.7.13.3</ecNumber>
    </recommendedName>
</protein>
<evidence type="ECO:0000256" key="2">
    <source>
        <dbReference type="ARBA" id="ARBA00012438"/>
    </source>
</evidence>
<keyword evidence="10" id="KW-1185">Reference proteome</keyword>
<keyword evidence="4" id="KW-0808">Transferase</keyword>
<keyword evidence="6" id="KW-0902">Two-component regulatory system</keyword>
<evidence type="ECO:0000256" key="5">
    <source>
        <dbReference type="ARBA" id="ARBA00022777"/>
    </source>
</evidence>